<dbReference type="GO" id="GO:0007635">
    <property type="term" value="P:chemosensory behavior"/>
    <property type="evidence" value="ECO:0007669"/>
    <property type="project" value="TreeGrafter"/>
</dbReference>
<name>A0A6J1QVB8_9HYME</name>
<proteinExistence type="inferred from homology"/>
<dbReference type="Proteomes" id="UP000504618">
    <property type="component" value="Unplaced"/>
</dbReference>
<dbReference type="PANTHER" id="PTHR21143:SF133">
    <property type="entry name" value="GUSTATORY AND PHEROMONE RECEPTOR 32A-RELATED"/>
    <property type="match status" value="1"/>
</dbReference>
<evidence type="ECO:0000256" key="2">
    <source>
        <dbReference type="ARBA" id="ARBA00022475"/>
    </source>
</evidence>
<keyword evidence="7 8" id="KW-0807">Transducer</keyword>
<comment type="subcellular location">
    <subcellularLocation>
        <location evidence="1 8">Cell membrane</location>
        <topology evidence="1 8">Multi-pass membrane protein</topology>
    </subcellularLocation>
</comment>
<feature type="transmembrane region" description="Helical" evidence="8">
    <location>
        <begin position="31"/>
        <end position="49"/>
    </location>
</feature>
<evidence type="ECO:0000256" key="4">
    <source>
        <dbReference type="ARBA" id="ARBA00022989"/>
    </source>
</evidence>
<gene>
    <name evidence="10" type="primary">LOC112462802</name>
</gene>
<organism evidence="9 10">
    <name type="scientific">Temnothorax curvispinosus</name>
    <dbReference type="NCBI Taxonomy" id="300111"/>
    <lineage>
        <taxon>Eukaryota</taxon>
        <taxon>Metazoa</taxon>
        <taxon>Ecdysozoa</taxon>
        <taxon>Arthropoda</taxon>
        <taxon>Hexapoda</taxon>
        <taxon>Insecta</taxon>
        <taxon>Pterygota</taxon>
        <taxon>Neoptera</taxon>
        <taxon>Endopterygota</taxon>
        <taxon>Hymenoptera</taxon>
        <taxon>Apocrita</taxon>
        <taxon>Aculeata</taxon>
        <taxon>Formicoidea</taxon>
        <taxon>Formicidae</taxon>
        <taxon>Myrmicinae</taxon>
        <taxon>Temnothorax</taxon>
    </lineage>
</organism>
<evidence type="ECO:0000256" key="7">
    <source>
        <dbReference type="ARBA" id="ARBA00023224"/>
    </source>
</evidence>
<comment type="function">
    <text evidence="8">Gustatory receptor which mediates acceptance or avoidance behavior, depending on its substrates.</text>
</comment>
<feature type="transmembrane region" description="Helical" evidence="8">
    <location>
        <begin position="373"/>
        <end position="398"/>
    </location>
</feature>
<dbReference type="InterPro" id="IPR013604">
    <property type="entry name" value="7TM_chemorcpt"/>
</dbReference>
<protein>
    <recommendedName>
        <fullName evidence="8">Gustatory receptor</fullName>
    </recommendedName>
</protein>
<dbReference type="Pfam" id="PF08395">
    <property type="entry name" value="7tm_7"/>
    <property type="match status" value="1"/>
</dbReference>
<dbReference type="GO" id="GO:0007165">
    <property type="term" value="P:signal transduction"/>
    <property type="evidence" value="ECO:0007669"/>
    <property type="project" value="UniProtKB-KW"/>
</dbReference>
<comment type="similarity">
    <text evidence="8">Belongs to the insect chemoreceptor superfamily. Gustatory receptor (GR) family.</text>
</comment>
<feature type="transmembrane region" description="Helical" evidence="8">
    <location>
        <begin position="176"/>
        <end position="199"/>
    </location>
</feature>
<evidence type="ECO:0000256" key="3">
    <source>
        <dbReference type="ARBA" id="ARBA00022692"/>
    </source>
</evidence>
<keyword evidence="9" id="KW-1185">Reference proteome</keyword>
<dbReference type="GO" id="GO:0030425">
    <property type="term" value="C:dendrite"/>
    <property type="evidence" value="ECO:0007669"/>
    <property type="project" value="TreeGrafter"/>
</dbReference>
<feature type="transmembrane region" description="Helical" evidence="8">
    <location>
        <begin position="100"/>
        <end position="117"/>
    </location>
</feature>
<keyword evidence="2 8" id="KW-1003">Cell membrane</keyword>
<evidence type="ECO:0000313" key="10">
    <source>
        <dbReference type="RefSeq" id="XP_024884600.1"/>
    </source>
</evidence>
<feature type="transmembrane region" description="Helical" evidence="8">
    <location>
        <begin position="302"/>
        <end position="324"/>
    </location>
</feature>
<keyword evidence="4 8" id="KW-1133">Transmembrane helix</keyword>
<dbReference type="RefSeq" id="XP_024884600.1">
    <property type="nucleotide sequence ID" value="XM_025028832.1"/>
</dbReference>
<dbReference type="GO" id="GO:0005886">
    <property type="term" value="C:plasma membrane"/>
    <property type="evidence" value="ECO:0007669"/>
    <property type="project" value="UniProtKB-SubCell"/>
</dbReference>
<accession>A0A6J1QVB8</accession>
<feature type="transmembrane region" description="Helical" evidence="8">
    <location>
        <begin position="260"/>
        <end position="282"/>
    </location>
</feature>
<feature type="transmembrane region" description="Helical" evidence="8">
    <location>
        <begin position="61"/>
        <end position="80"/>
    </location>
</feature>
<evidence type="ECO:0000256" key="6">
    <source>
        <dbReference type="ARBA" id="ARBA00023170"/>
    </source>
</evidence>
<dbReference type="OrthoDB" id="6366728at2759"/>
<comment type="caution">
    <text evidence="8">Lacks conserved residue(s) required for the propagation of feature annotation.</text>
</comment>
<dbReference type="GO" id="GO:0030424">
    <property type="term" value="C:axon"/>
    <property type="evidence" value="ECO:0007669"/>
    <property type="project" value="TreeGrafter"/>
</dbReference>
<dbReference type="GO" id="GO:0008049">
    <property type="term" value="P:male courtship behavior"/>
    <property type="evidence" value="ECO:0007669"/>
    <property type="project" value="TreeGrafter"/>
</dbReference>
<dbReference type="AlphaFoldDB" id="A0A6J1QVB8"/>
<feature type="transmembrane region" description="Helical" evidence="8">
    <location>
        <begin position="151"/>
        <end position="170"/>
    </location>
</feature>
<evidence type="ECO:0000256" key="8">
    <source>
        <dbReference type="RuleBase" id="RU363108"/>
    </source>
</evidence>
<keyword evidence="3 8" id="KW-0812">Transmembrane</keyword>
<dbReference type="GeneID" id="112462802"/>
<dbReference type="GO" id="GO:0050909">
    <property type="term" value="P:sensory perception of taste"/>
    <property type="evidence" value="ECO:0007669"/>
    <property type="project" value="InterPro"/>
</dbReference>
<dbReference type="GO" id="GO:0043025">
    <property type="term" value="C:neuronal cell body"/>
    <property type="evidence" value="ECO:0007669"/>
    <property type="project" value="TreeGrafter"/>
</dbReference>
<dbReference type="PANTHER" id="PTHR21143">
    <property type="entry name" value="INVERTEBRATE GUSTATORY RECEPTOR"/>
    <property type="match status" value="1"/>
</dbReference>
<keyword evidence="5 8" id="KW-0472">Membrane</keyword>
<evidence type="ECO:0000256" key="5">
    <source>
        <dbReference type="ARBA" id="ARBA00023136"/>
    </source>
</evidence>
<sequence length="416" mass="48626">MFSPLSKFQRQAKSKIRKRWRLFHATDFQSLMHPCFIFCRILGIFPYKINTSTLEIYKPLFSLWTIITCVCCICWLVMLYQMNISGSINMRNVPRNLERSSYYTLGNFIAVVSYILSGPRMRLLQTVLDISSTLPLESYRKLSRLIHSKDIIGFFYLIGISIVYYTRMSLNVLLRFYVIYINLMIFQMDMLYINCVCILKACFKRINDNLIDLQKLIVNDETHLVKPIYHEQRNPFLLMELRALKKQHLIVNNAVQMLNIIFSLQLLSTIIMAFIEITFNMYYYVLQWKEGVLIILMEKQFYYAYFVANLTIFITKMILIVWACETGKNQASEIITTVHDVLNCTDNKQIKDELQLFSLQMLHSKSTFSAKGLTVDATLLVAIVGNITTYLLILMQFLNASHSCDRKIAINVTQSN</sequence>
<evidence type="ECO:0000313" key="9">
    <source>
        <dbReference type="Proteomes" id="UP000504618"/>
    </source>
</evidence>
<evidence type="ECO:0000256" key="1">
    <source>
        <dbReference type="ARBA" id="ARBA00004651"/>
    </source>
</evidence>
<keyword evidence="6 8" id="KW-0675">Receptor</keyword>
<reference evidence="10" key="1">
    <citation type="submission" date="2025-08" db="UniProtKB">
        <authorList>
            <consortium name="RefSeq"/>
        </authorList>
    </citation>
    <scope>IDENTIFICATION</scope>
    <source>
        <tissue evidence="10">Whole body</tissue>
    </source>
</reference>